<evidence type="ECO:0000313" key="3">
    <source>
        <dbReference type="Proteomes" id="UP000541444"/>
    </source>
</evidence>
<feature type="region of interest" description="Disordered" evidence="1">
    <location>
        <begin position="113"/>
        <end position="132"/>
    </location>
</feature>
<feature type="compositionally biased region" description="Basic and acidic residues" evidence="1">
    <location>
        <begin position="96"/>
        <end position="106"/>
    </location>
</feature>
<dbReference type="Proteomes" id="UP000541444">
    <property type="component" value="Unassembled WGS sequence"/>
</dbReference>
<proteinExistence type="predicted"/>
<sequence>MDSQCPHQSKDQVKQNKKKEQVVRRNQLPTNKKVPAEKNTDGIECPVDREKANIGANVKAKERNNEATGETEDDSKNGGEFQLFKSAAKRQKKKKNKEEKESREYELSRVPSYQKYIKNNERQNQHTKQAYGGEASISKNGVISKFSSVRIIFKSISMLSALCHLTNLMSLNWRLLDWESWKLLSPHGTVSHESLERREGRETNFIGYAGIAICKRFLELGRMALQCIRGQCIRQDIRRSGKVRGGQDLLRLNLRKLMKYKQLGESALIGVVYWKDIVVYGSNSVAGRNVMWEDLYNVHKSIQKPWLIVRDFNAVFCNEDKLGGRAVQTEILIKHPRIMTTIDRVNEDWISLHPDSSTKFLDAGISDHSAIIIKFHQRERALANDAKKRLTKIQNTIQDDPSDLALYNAEARATNHYIQMARNKESFLKQKSRVAWLQLAHSELTKEITDEEIHEALFDIDDNKAPGLMVLMPISLKLFGKCQKTNLVHLAFANDLLVFSKGEAFSAQAIKDSLNTFKAITGLGVNNAKSAVSGVELAVKQSIYNTFEFEEAHTPF</sequence>
<dbReference type="OrthoDB" id="1935611at2759"/>
<dbReference type="AlphaFoldDB" id="A0A7J7L957"/>
<organism evidence="2 3">
    <name type="scientific">Kingdonia uniflora</name>
    <dbReference type="NCBI Taxonomy" id="39325"/>
    <lineage>
        <taxon>Eukaryota</taxon>
        <taxon>Viridiplantae</taxon>
        <taxon>Streptophyta</taxon>
        <taxon>Embryophyta</taxon>
        <taxon>Tracheophyta</taxon>
        <taxon>Spermatophyta</taxon>
        <taxon>Magnoliopsida</taxon>
        <taxon>Ranunculales</taxon>
        <taxon>Circaeasteraceae</taxon>
        <taxon>Kingdonia</taxon>
    </lineage>
</organism>
<name>A0A7J7L957_9MAGN</name>
<feature type="compositionally biased region" description="Basic and acidic residues" evidence="1">
    <location>
        <begin position="8"/>
        <end position="23"/>
    </location>
</feature>
<accession>A0A7J7L957</accession>
<gene>
    <name evidence="2" type="ORF">GIB67_023228</name>
</gene>
<dbReference type="EMBL" id="JACGCM010002531">
    <property type="protein sequence ID" value="KAF6139175.1"/>
    <property type="molecule type" value="Genomic_DNA"/>
</dbReference>
<reference evidence="2 3" key="1">
    <citation type="journal article" date="2020" name="IScience">
        <title>Genome Sequencing of the Endangered Kingdonia uniflora (Circaeasteraceae, Ranunculales) Reveals Potential Mechanisms of Evolutionary Specialization.</title>
        <authorList>
            <person name="Sun Y."/>
            <person name="Deng T."/>
            <person name="Zhang A."/>
            <person name="Moore M.J."/>
            <person name="Landis J.B."/>
            <person name="Lin N."/>
            <person name="Zhang H."/>
            <person name="Zhang X."/>
            <person name="Huang J."/>
            <person name="Zhang X."/>
            <person name="Sun H."/>
            <person name="Wang H."/>
        </authorList>
    </citation>
    <scope>NUCLEOTIDE SEQUENCE [LARGE SCALE GENOMIC DNA]</scope>
    <source>
        <strain evidence="2">TB1705</strain>
        <tissue evidence="2">Leaf</tissue>
    </source>
</reference>
<feature type="compositionally biased region" description="Basic and acidic residues" evidence="1">
    <location>
        <begin position="34"/>
        <end position="52"/>
    </location>
</feature>
<feature type="region of interest" description="Disordered" evidence="1">
    <location>
        <begin position="1"/>
        <end position="106"/>
    </location>
</feature>
<evidence type="ECO:0000313" key="2">
    <source>
        <dbReference type="EMBL" id="KAF6139175.1"/>
    </source>
</evidence>
<comment type="caution">
    <text evidence="2">The sequence shown here is derived from an EMBL/GenBank/DDBJ whole genome shotgun (WGS) entry which is preliminary data.</text>
</comment>
<keyword evidence="3" id="KW-1185">Reference proteome</keyword>
<protein>
    <submittedName>
        <fullName evidence="2">Uncharacterized protein</fullName>
    </submittedName>
</protein>
<evidence type="ECO:0000256" key="1">
    <source>
        <dbReference type="SAM" id="MobiDB-lite"/>
    </source>
</evidence>